<evidence type="ECO:0000313" key="5">
    <source>
        <dbReference type="EMBL" id="MBS7525221.1"/>
    </source>
</evidence>
<sequence length="282" mass="31168">MKDKVFITAALTGAVTPKDINPNIPLTPEEIAVDAYNCWKAGAAMVHLHMRDEDGRGTMDSKRFRKAVELIRGYKDCDVIICCTSSGTYPPVSDEERMRHFTEIPEIEMGSYDAGTFNWGCDVVFDNTPKFLESLGKCYMANDVKPELEIFDLGMMGNVKHYMKKGVLPPNPYYQFVLGVLGGMESSVANMKTLVDNLPEGAKWSAFGIGRNHMPMMFAALALGADGIRVGLEDNVMYAKDVPATNVMLVERAARVINEYGKKVATAAEAREILSLPPLKRL</sequence>
<dbReference type="Proteomes" id="UP000746471">
    <property type="component" value="Unassembled WGS sequence"/>
</dbReference>
<keyword evidence="2" id="KW-0808">Transferase</keyword>
<organism evidence="5 6">
    <name type="scientific">Fusibacter paucivorans</name>
    <dbReference type="NCBI Taxonomy" id="76009"/>
    <lineage>
        <taxon>Bacteria</taxon>
        <taxon>Bacillati</taxon>
        <taxon>Bacillota</taxon>
        <taxon>Clostridia</taxon>
        <taxon>Eubacteriales</taxon>
        <taxon>Eubacteriales Family XII. Incertae Sedis</taxon>
        <taxon>Fusibacter</taxon>
    </lineage>
</organism>
<comment type="cofactor">
    <cofactor evidence="1">
        <name>Zn(2+)</name>
        <dbReference type="ChEBI" id="CHEBI:29105"/>
    </cofactor>
</comment>
<comment type="caution">
    <text evidence="5">The sequence shown here is derived from an EMBL/GenBank/DDBJ whole genome shotgun (WGS) entry which is preliminary data.</text>
</comment>
<dbReference type="PANTHER" id="PTHR37418">
    <property type="entry name" value="3-KETO-5-AMINOHEXANOATE CLEAVAGE ENZYME-RELATED"/>
    <property type="match status" value="1"/>
</dbReference>
<evidence type="ECO:0000256" key="2">
    <source>
        <dbReference type="ARBA" id="ARBA00022679"/>
    </source>
</evidence>
<name>A0ABS5PJR6_9FIRM</name>
<dbReference type="RefSeq" id="WP_213235004.1">
    <property type="nucleotide sequence ID" value="NZ_JAHBCL010000001.1"/>
</dbReference>
<dbReference type="InterPro" id="IPR008567">
    <property type="entry name" value="BKACE"/>
</dbReference>
<dbReference type="Pfam" id="PF05853">
    <property type="entry name" value="BKACE"/>
    <property type="match status" value="1"/>
</dbReference>
<dbReference type="PANTHER" id="PTHR37418:SF2">
    <property type="entry name" value="3-KETO-5-AMINOHEXANOATE CLEAVAGE ENZYME"/>
    <property type="match status" value="1"/>
</dbReference>
<dbReference type="InterPro" id="IPR013785">
    <property type="entry name" value="Aldolase_TIM"/>
</dbReference>
<proteinExistence type="predicted"/>
<accession>A0ABS5PJR6</accession>
<evidence type="ECO:0000256" key="3">
    <source>
        <dbReference type="ARBA" id="ARBA00022723"/>
    </source>
</evidence>
<gene>
    <name evidence="5" type="ORF">KHM83_00875</name>
</gene>
<dbReference type="EMBL" id="JAHBCL010000001">
    <property type="protein sequence ID" value="MBS7525221.1"/>
    <property type="molecule type" value="Genomic_DNA"/>
</dbReference>
<dbReference type="Gene3D" id="3.20.20.70">
    <property type="entry name" value="Aldolase class I"/>
    <property type="match status" value="1"/>
</dbReference>
<reference evidence="5 6" key="1">
    <citation type="submission" date="2021-05" db="EMBL/GenBank/DDBJ databases">
        <title>Fusibacter ferrireducens sp. nov., an anaerobic, sulfur- and Fe-reducing bacterium isolated from the mangrove sediment.</title>
        <authorList>
            <person name="Qiu D."/>
        </authorList>
    </citation>
    <scope>NUCLEOTIDE SEQUENCE [LARGE SCALE GENOMIC DNA]</scope>
    <source>
        <strain evidence="5 6">DSM 12116</strain>
    </source>
</reference>
<keyword evidence="3" id="KW-0479">Metal-binding</keyword>
<protein>
    <submittedName>
        <fullName evidence="5">3-keto-5-aminohexanoate cleavage protein</fullName>
    </submittedName>
</protein>
<evidence type="ECO:0000256" key="1">
    <source>
        <dbReference type="ARBA" id="ARBA00001947"/>
    </source>
</evidence>
<evidence type="ECO:0000313" key="6">
    <source>
        <dbReference type="Proteomes" id="UP000746471"/>
    </source>
</evidence>
<keyword evidence="6" id="KW-1185">Reference proteome</keyword>
<evidence type="ECO:0000256" key="4">
    <source>
        <dbReference type="ARBA" id="ARBA00022833"/>
    </source>
</evidence>
<keyword evidence="4" id="KW-0862">Zinc</keyword>